<reference evidence="2" key="1">
    <citation type="journal article" date="2019" name="Int. J. Syst. Evol. Microbiol.">
        <title>The Global Catalogue of Microorganisms (GCM) 10K type strain sequencing project: providing services to taxonomists for standard genome sequencing and annotation.</title>
        <authorList>
            <consortium name="The Broad Institute Genomics Platform"/>
            <consortium name="The Broad Institute Genome Sequencing Center for Infectious Disease"/>
            <person name="Wu L."/>
            <person name="Ma J."/>
        </authorList>
    </citation>
    <scope>NUCLEOTIDE SEQUENCE [LARGE SCALE GENOMIC DNA]</scope>
    <source>
        <strain evidence="2">CCM 8939</strain>
    </source>
</reference>
<dbReference type="InterPro" id="IPR016155">
    <property type="entry name" value="Mopterin_synth/thiamin_S_b"/>
</dbReference>
<dbReference type="RefSeq" id="WP_188413195.1">
    <property type="nucleotide sequence ID" value="NZ_BMDJ01000004.1"/>
</dbReference>
<dbReference type="Gene3D" id="3.10.20.30">
    <property type="match status" value="1"/>
</dbReference>
<dbReference type="Proteomes" id="UP000645390">
    <property type="component" value="Unassembled WGS sequence"/>
</dbReference>
<dbReference type="InterPro" id="IPR003749">
    <property type="entry name" value="ThiS/MoaD-like"/>
</dbReference>
<evidence type="ECO:0000313" key="1">
    <source>
        <dbReference type="EMBL" id="GGI25392.1"/>
    </source>
</evidence>
<dbReference type="InterPro" id="IPR012675">
    <property type="entry name" value="Beta-grasp_dom_sf"/>
</dbReference>
<organism evidence="1 2">
    <name type="scientific">Pedobacter mendelii</name>
    <dbReference type="NCBI Taxonomy" id="1908240"/>
    <lineage>
        <taxon>Bacteria</taxon>
        <taxon>Pseudomonadati</taxon>
        <taxon>Bacteroidota</taxon>
        <taxon>Sphingobacteriia</taxon>
        <taxon>Sphingobacteriales</taxon>
        <taxon>Sphingobacteriaceae</taxon>
        <taxon>Pedobacter</taxon>
    </lineage>
</organism>
<name>A0ABQ2BIL0_9SPHI</name>
<dbReference type="Pfam" id="PF02597">
    <property type="entry name" value="ThiS"/>
    <property type="match status" value="1"/>
</dbReference>
<gene>
    <name evidence="1" type="ORF">GCM10008119_17430</name>
</gene>
<proteinExistence type="predicted"/>
<dbReference type="EMBL" id="BMDJ01000004">
    <property type="protein sequence ID" value="GGI25392.1"/>
    <property type="molecule type" value="Genomic_DNA"/>
</dbReference>
<evidence type="ECO:0000313" key="2">
    <source>
        <dbReference type="Proteomes" id="UP000645390"/>
    </source>
</evidence>
<evidence type="ECO:0008006" key="3">
    <source>
        <dbReference type="Google" id="ProtNLM"/>
    </source>
</evidence>
<protein>
    <recommendedName>
        <fullName evidence="3">Molybdopterin synthase sulfur carrier subunit</fullName>
    </recommendedName>
</protein>
<dbReference type="SUPFAM" id="SSF54285">
    <property type="entry name" value="MoaD/ThiS"/>
    <property type="match status" value="1"/>
</dbReference>
<comment type="caution">
    <text evidence="1">The sequence shown here is derived from an EMBL/GenBank/DDBJ whole genome shotgun (WGS) entry which is preliminary data.</text>
</comment>
<keyword evidence="2" id="KW-1185">Reference proteome</keyword>
<sequence>MEIEVISFGKIAELITTKKLILDFILDTDDFKKYLEETYPELNNIKYKLAVDKQIVQTNCKLKDGSVVAIMPPFSGG</sequence>
<accession>A0ABQ2BIL0</accession>